<evidence type="ECO:0000256" key="2">
    <source>
        <dbReference type="ARBA" id="ARBA00022723"/>
    </source>
</evidence>
<gene>
    <name evidence="7" type="ORF">I7X43_08635</name>
</gene>
<feature type="binding site" evidence="5">
    <location>
        <position position="175"/>
    </location>
    <ligand>
        <name>Mg(2+)</name>
        <dbReference type="ChEBI" id="CHEBI:18420"/>
    </ligand>
</feature>
<feature type="domain" description="HpcH/HpaI aldolase/citrate lyase" evidence="6">
    <location>
        <begin position="51"/>
        <end position="252"/>
    </location>
</feature>
<dbReference type="Gene3D" id="3.20.20.60">
    <property type="entry name" value="Phosphoenolpyruvate-binding domains"/>
    <property type="match status" value="1"/>
</dbReference>
<name>A0A931NDS0_9BURK</name>
<dbReference type="GO" id="GO:0046872">
    <property type="term" value="F:metal ion binding"/>
    <property type="evidence" value="ECO:0007669"/>
    <property type="project" value="UniProtKB-KW"/>
</dbReference>
<accession>A0A931NDS0</accession>
<proteinExistence type="predicted"/>
<keyword evidence="2 5" id="KW-0479">Metal-binding</keyword>
<dbReference type="PIRSF" id="PIRSF015582">
    <property type="entry name" value="Cit_lyase_B"/>
    <property type="match status" value="1"/>
</dbReference>
<dbReference type="PANTHER" id="PTHR11105">
    <property type="entry name" value="CITRATE LYASE SUBUNIT BETA-RELATED"/>
    <property type="match status" value="1"/>
</dbReference>
<evidence type="ECO:0000259" key="6">
    <source>
        <dbReference type="Pfam" id="PF03328"/>
    </source>
</evidence>
<reference evidence="7" key="1">
    <citation type="submission" date="2020-12" db="EMBL/GenBank/DDBJ databases">
        <title>The genome sequence of Inhella sp. 4Y17.</title>
        <authorList>
            <person name="Liu Y."/>
        </authorList>
    </citation>
    <scope>NUCLEOTIDE SEQUENCE</scope>
    <source>
        <strain evidence="7">4Y10</strain>
    </source>
</reference>
<evidence type="ECO:0000256" key="3">
    <source>
        <dbReference type="ARBA" id="ARBA00022842"/>
    </source>
</evidence>
<dbReference type="Pfam" id="PF03328">
    <property type="entry name" value="HpcH_HpaI"/>
    <property type="match status" value="1"/>
</dbReference>
<dbReference type="InterPro" id="IPR040186">
    <property type="entry name" value="Citramalyl-CoA_lyase"/>
</dbReference>
<keyword evidence="3 5" id="KW-0460">Magnesium</keyword>
<dbReference type="SUPFAM" id="SSF51621">
    <property type="entry name" value="Phosphoenolpyruvate/pyruvate domain"/>
    <property type="match status" value="1"/>
</dbReference>
<dbReference type="InterPro" id="IPR011206">
    <property type="entry name" value="Citrate_lyase_beta/mcl1/mcl2"/>
</dbReference>
<dbReference type="GO" id="GO:0106064">
    <property type="term" value="P:regulation of cobalamin metabolic process"/>
    <property type="evidence" value="ECO:0007669"/>
    <property type="project" value="TreeGrafter"/>
</dbReference>
<feature type="binding site" evidence="4">
    <location>
        <position position="149"/>
    </location>
    <ligand>
        <name>substrate</name>
    </ligand>
</feature>
<comment type="cofactor">
    <cofactor evidence="1">
        <name>Mg(2+)</name>
        <dbReference type="ChEBI" id="CHEBI:18420"/>
    </cofactor>
</comment>
<evidence type="ECO:0000256" key="4">
    <source>
        <dbReference type="PIRSR" id="PIRSR015582-1"/>
    </source>
</evidence>
<feature type="binding site" evidence="5">
    <location>
        <position position="149"/>
    </location>
    <ligand>
        <name>Mg(2+)</name>
        <dbReference type="ChEBI" id="CHEBI:18420"/>
    </ligand>
</feature>
<dbReference type="RefSeq" id="WP_198100533.1">
    <property type="nucleotide sequence ID" value="NZ_JAEDAL010000003.1"/>
</dbReference>
<sequence length="327" mass="36021">MSHPFIHPRNALFLESAPAPSLPRVDHYCGVERLMRKSLALQATRGPLFDVTLDCEDGAAIGAEAEHIQLVTELLNGTDNRFGRVGVRVHPVDHGAFDLELAALAASSIQPAYLMLPKLASAAQLALGIERVRAAWVDREPPPLHGLIETHGGLRDVEQMAAHPSIESLSFGLMDFVSAHHGAIPRSALTLQGQFEHPLVLRAKLDISAACHAHAKVPSHCVVTELKSPADLEAAARKASQSLGYTRMWSIHPDQIDPILAAFMPSTAEVEEAIEILELAQNAHWAPIRHRDHLHDRASYRLFWCLLERAYQTGYPLSQDVTQRYFA</sequence>
<dbReference type="Gene3D" id="6.10.140.960">
    <property type="match status" value="1"/>
</dbReference>
<evidence type="ECO:0000313" key="8">
    <source>
        <dbReference type="Proteomes" id="UP000620139"/>
    </source>
</evidence>
<organism evidence="7 8">
    <name type="scientific">Inhella gelatinilytica</name>
    <dbReference type="NCBI Taxonomy" id="2795030"/>
    <lineage>
        <taxon>Bacteria</taxon>
        <taxon>Pseudomonadati</taxon>
        <taxon>Pseudomonadota</taxon>
        <taxon>Betaproteobacteria</taxon>
        <taxon>Burkholderiales</taxon>
        <taxon>Sphaerotilaceae</taxon>
        <taxon>Inhella</taxon>
    </lineage>
</organism>
<dbReference type="InterPro" id="IPR005000">
    <property type="entry name" value="Aldolase/citrate-lyase_domain"/>
</dbReference>
<dbReference type="InterPro" id="IPR015813">
    <property type="entry name" value="Pyrv/PenolPyrv_kinase-like_dom"/>
</dbReference>
<protein>
    <submittedName>
        <fullName evidence="7">CoA ester lyase</fullName>
    </submittedName>
</protein>
<evidence type="ECO:0000313" key="7">
    <source>
        <dbReference type="EMBL" id="MBH9552919.1"/>
    </source>
</evidence>
<dbReference type="InterPro" id="IPR040442">
    <property type="entry name" value="Pyrv_kinase-like_dom_sf"/>
</dbReference>
<feature type="binding site" evidence="4">
    <location>
        <position position="88"/>
    </location>
    <ligand>
        <name>substrate</name>
    </ligand>
</feature>
<dbReference type="EMBL" id="JAEDAL010000003">
    <property type="protein sequence ID" value="MBH9552919.1"/>
    <property type="molecule type" value="Genomic_DNA"/>
</dbReference>
<comment type="caution">
    <text evidence="7">The sequence shown here is derived from an EMBL/GenBank/DDBJ whole genome shotgun (WGS) entry which is preliminary data.</text>
</comment>
<keyword evidence="7" id="KW-0456">Lyase</keyword>
<dbReference type="AlphaFoldDB" id="A0A931NDS0"/>
<dbReference type="PANTHER" id="PTHR11105:SF0">
    <property type="entry name" value="CITRAMALYL-COA LYASE, MITOCHONDRIAL"/>
    <property type="match status" value="1"/>
</dbReference>
<keyword evidence="8" id="KW-1185">Reference proteome</keyword>
<dbReference type="Proteomes" id="UP000620139">
    <property type="component" value="Unassembled WGS sequence"/>
</dbReference>
<evidence type="ECO:0000256" key="1">
    <source>
        <dbReference type="ARBA" id="ARBA00001946"/>
    </source>
</evidence>
<evidence type="ECO:0000256" key="5">
    <source>
        <dbReference type="PIRSR" id="PIRSR015582-2"/>
    </source>
</evidence>
<dbReference type="GO" id="GO:0047777">
    <property type="term" value="F:(S)-citramalyl-CoA lyase activity"/>
    <property type="evidence" value="ECO:0007669"/>
    <property type="project" value="TreeGrafter"/>
</dbReference>